<protein>
    <recommendedName>
        <fullName evidence="2">CcmS related domain-containing protein</fullName>
    </recommendedName>
</protein>
<dbReference type="InterPro" id="IPR058258">
    <property type="entry name" value="CcmS-like"/>
</dbReference>
<evidence type="ECO:0000256" key="1">
    <source>
        <dbReference type="SAM" id="MobiDB-lite"/>
    </source>
</evidence>
<reference evidence="4" key="2">
    <citation type="submission" date="2015-01" db="EMBL/GenBank/DDBJ databases">
        <title>Evolutionary Origins and Diversification of the Mycorrhizal Mutualists.</title>
        <authorList>
            <consortium name="DOE Joint Genome Institute"/>
            <consortium name="Mycorrhizal Genomics Consortium"/>
            <person name="Kohler A."/>
            <person name="Kuo A."/>
            <person name="Nagy L.G."/>
            <person name="Floudas D."/>
            <person name="Copeland A."/>
            <person name="Barry K.W."/>
            <person name="Cichocki N."/>
            <person name="Veneault-Fourrey C."/>
            <person name="LaButti K."/>
            <person name="Lindquist E.A."/>
            <person name="Lipzen A."/>
            <person name="Lundell T."/>
            <person name="Morin E."/>
            <person name="Murat C."/>
            <person name="Riley R."/>
            <person name="Ohm R."/>
            <person name="Sun H."/>
            <person name="Tunlid A."/>
            <person name="Henrissat B."/>
            <person name="Grigoriev I.V."/>
            <person name="Hibbett D.S."/>
            <person name="Martin F."/>
        </authorList>
    </citation>
    <scope>NUCLEOTIDE SEQUENCE [LARGE SCALE GENOMIC DNA]</scope>
    <source>
        <strain evidence="4">MUT 4182</strain>
    </source>
</reference>
<accession>A0A0C3QID5</accession>
<reference evidence="3 4" key="1">
    <citation type="submission" date="2014-04" db="EMBL/GenBank/DDBJ databases">
        <authorList>
            <consortium name="DOE Joint Genome Institute"/>
            <person name="Kuo A."/>
            <person name="Girlanda M."/>
            <person name="Perotto S."/>
            <person name="Kohler A."/>
            <person name="Nagy L.G."/>
            <person name="Floudas D."/>
            <person name="Copeland A."/>
            <person name="Barry K.W."/>
            <person name="Cichocki N."/>
            <person name="Veneault-Fourrey C."/>
            <person name="LaButti K."/>
            <person name="Lindquist E.A."/>
            <person name="Lipzen A."/>
            <person name="Lundell T."/>
            <person name="Morin E."/>
            <person name="Murat C."/>
            <person name="Sun H."/>
            <person name="Tunlid A."/>
            <person name="Henrissat B."/>
            <person name="Grigoriev I.V."/>
            <person name="Hibbett D.S."/>
            <person name="Martin F."/>
            <person name="Nordberg H.P."/>
            <person name="Cantor M.N."/>
            <person name="Hua S.X."/>
        </authorList>
    </citation>
    <scope>NUCLEOTIDE SEQUENCE [LARGE SCALE GENOMIC DNA]</scope>
    <source>
        <strain evidence="3 4">MUT 4182</strain>
    </source>
</reference>
<keyword evidence="4" id="KW-1185">Reference proteome</keyword>
<name>A0A0C3QID5_9AGAM</name>
<proteinExistence type="predicted"/>
<feature type="region of interest" description="Disordered" evidence="1">
    <location>
        <begin position="1"/>
        <end position="179"/>
    </location>
</feature>
<dbReference type="HOGENOM" id="CLU_664284_0_0_1"/>
<gene>
    <name evidence="3" type="ORF">M407DRAFT_124621</name>
</gene>
<sequence length="414" mass="45130">MDSKPGLSRSKTTGYAAASYSRPLRTGTQPTPASNKALPSAPGRTVVQRSNTTGQYAAGTQPGSGHTNVRYYQKPQPTVPGPGVPSKNTLPALPPKTTAYITAAAPAVKRSNTAPIRSNTTPTRQPPPVTSTRAGQSFRRDPSPGRRVEASAPQPPPKAGLSRSKSERDRPAQAYTNKNDAVRALKAPLPAIPQGAVAKNLVLAAEDNARVLDSGLPNVTSSHIVRIAESNGKCLEEAKAALFGRHAPPEERMIWNHTADRDKGMQNLLDWVDKVKWGLASLGLHKFMATKQRGALVFNVNGRLSNDPKTPAVDWFTFAEAQKTLDKQLQKYIGEYNPAEYVLVFTFRVLRGGQVMHLWGKKLAIPQTLPVTYASEIRDALKKVNKKRLEVLTEDPAPKRGLSITRWLKRKIKP</sequence>
<evidence type="ECO:0000259" key="2">
    <source>
        <dbReference type="Pfam" id="PF26617"/>
    </source>
</evidence>
<feature type="domain" description="CcmS related" evidence="2">
    <location>
        <begin position="237"/>
        <end position="367"/>
    </location>
</feature>
<organism evidence="3 4">
    <name type="scientific">Tulasnella calospora MUT 4182</name>
    <dbReference type="NCBI Taxonomy" id="1051891"/>
    <lineage>
        <taxon>Eukaryota</taxon>
        <taxon>Fungi</taxon>
        <taxon>Dikarya</taxon>
        <taxon>Basidiomycota</taxon>
        <taxon>Agaricomycotina</taxon>
        <taxon>Agaricomycetes</taxon>
        <taxon>Cantharellales</taxon>
        <taxon>Tulasnellaceae</taxon>
        <taxon>Tulasnella</taxon>
    </lineage>
</organism>
<dbReference type="Proteomes" id="UP000054248">
    <property type="component" value="Unassembled WGS sequence"/>
</dbReference>
<dbReference type="STRING" id="1051891.A0A0C3QID5"/>
<dbReference type="EMBL" id="KN822960">
    <property type="protein sequence ID" value="KIO31795.1"/>
    <property type="molecule type" value="Genomic_DNA"/>
</dbReference>
<evidence type="ECO:0000313" key="3">
    <source>
        <dbReference type="EMBL" id="KIO31795.1"/>
    </source>
</evidence>
<evidence type="ECO:0000313" key="4">
    <source>
        <dbReference type="Proteomes" id="UP000054248"/>
    </source>
</evidence>
<dbReference type="AlphaFoldDB" id="A0A0C3QID5"/>
<feature type="compositionally biased region" description="Polar residues" evidence="1">
    <location>
        <begin position="110"/>
        <end position="123"/>
    </location>
</feature>
<feature type="compositionally biased region" description="Basic and acidic residues" evidence="1">
    <location>
        <begin position="138"/>
        <end position="149"/>
    </location>
</feature>
<dbReference type="Pfam" id="PF26617">
    <property type="entry name" value="CcmS-like"/>
    <property type="match status" value="1"/>
</dbReference>
<dbReference type="OrthoDB" id="3171339at2759"/>